<dbReference type="SMART" id="SM00054">
    <property type="entry name" value="EFh"/>
    <property type="match status" value="3"/>
</dbReference>
<organism evidence="5 6">
    <name type="scientific">Capsaspora owczarzaki (strain ATCC 30864)</name>
    <dbReference type="NCBI Taxonomy" id="595528"/>
    <lineage>
        <taxon>Eukaryota</taxon>
        <taxon>Filasterea</taxon>
        <taxon>Capsaspora</taxon>
    </lineage>
</organism>
<sequence length="828" mass="85897">MTINLTPEEEKSYVALLSELPDSVAPAAAAAFFRRSELPMPVLQKVWELSAPKSGAEYNRQALLVALRLIALAQAGIELTPTSLGSMRPPALPRLSGSGSGSSTGTRSAASGSAPAAGPAWDVPLANKHSYDLTFQRGAPVNGKLSGEKARTIFVQSGLPAEILKQIWDLADIDRDAHLDADEFAVAMHLVTTKLQNAAFTIPATLPASLVPPSKRGGVAHSSATPAAGSPAAGASDWPPAADKDRFAVYFKEADKDLDGFVSGVDVKDIFMKSGLPNPILGQVWQLVDTDGTGRINLEEFVLAMYLIAKRVQTGVDLPAVLPPHFVPPSKRRGASGPSSGTSTPAPVPAPIVNNPNIPEEVSASFNNTMKRVVADMPPVPDSDFSAIQMLDNLSKEVESAAAQKETLEKEVREKQSALAAAEAEASSVEAQLANSERQLAALREQKAELSSQIETLESSRADMDAKLEIAKAELAQETAELDKLRSAVDEQKMTSVRQEEELRKLRNEVEQAQREQARLREQLDTETKTVAQLEAKIEEAKSNASSSQHEVDELTTSNSALQKQVSEQEKRQASEPVIPAAELAALSKPLPAEDVFGDDPFGGSSNRSTKSTSSSHKAGAGAGAAAAGSDPFGAADPWGAGGKASTGSAFGDDPFASSSDPFGSSGATKESADPFKNDFFGSTPSKAADPFGGPAGSGAGFDNDPFSSSTAAGKSDNQFGSDPFSSSSHADPFGGSGKSDDPFAAPSKKSSAASADPFAAGDAWGSDPFGGSSTSRKGPNASEDDPFGGPISAHAGDAAASGDIFGDDAFGAKPSMTIGDADTDSAV</sequence>
<dbReference type="STRING" id="595528.A0A0D2WTT5"/>
<dbReference type="InterPro" id="IPR002048">
    <property type="entry name" value="EF_hand_dom"/>
</dbReference>
<evidence type="ECO:0000256" key="2">
    <source>
        <dbReference type="SAM" id="MobiDB-lite"/>
    </source>
</evidence>
<dbReference type="PANTHER" id="PTHR11216">
    <property type="entry name" value="EH DOMAIN"/>
    <property type="match status" value="1"/>
</dbReference>
<dbReference type="PhylomeDB" id="A0A0D2WTT5"/>
<feature type="compositionally biased region" description="Low complexity" evidence="2">
    <location>
        <begin position="335"/>
        <end position="360"/>
    </location>
</feature>
<feature type="compositionally biased region" description="Low complexity" evidence="2">
    <location>
        <begin position="743"/>
        <end position="761"/>
    </location>
</feature>
<gene>
    <name evidence="5" type="ORF">CAOG_006353</name>
</gene>
<evidence type="ECO:0008006" key="7">
    <source>
        <dbReference type="Google" id="ProtNLM"/>
    </source>
</evidence>
<dbReference type="GO" id="GO:0006897">
    <property type="term" value="P:endocytosis"/>
    <property type="evidence" value="ECO:0007669"/>
    <property type="project" value="TreeGrafter"/>
</dbReference>
<dbReference type="InParanoid" id="A0A0D2WTT5"/>
<dbReference type="PROSITE" id="PS00018">
    <property type="entry name" value="EF_HAND_1"/>
    <property type="match status" value="1"/>
</dbReference>
<feature type="region of interest" description="Disordered" evidence="2">
    <location>
        <begin position="83"/>
        <end position="116"/>
    </location>
</feature>
<evidence type="ECO:0000313" key="5">
    <source>
        <dbReference type="EMBL" id="KJE95975.1"/>
    </source>
</evidence>
<evidence type="ECO:0000259" key="3">
    <source>
        <dbReference type="PROSITE" id="PS50031"/>
    </source>
</evidence>
<feature type="region of interest" description="Disordered" evidence="2">
    <location>
        <begin position="328"/>
        <end position="360"/>
    </location>
</feature>
<dbReference type="PROSITE" id="PS50031">
    <property type="entry name" value="EH"/>
    <property type="match status" value="3"/>
</dbReference>
<feature type="region of interest" description="Disordered" evidence="2">
    <location>
        <begin position="215"/>
        <end position="239"/>
    </location>
</feature>
<feature type="domain" description="EF-hand" evidence="4">
    <location>
        <begin position="276"/>
        <end position="311"/>
    </location>
</feature>
<feature type="compositionally biased region" description="Polar residues" evidence="2">
    <location>
        <begin position="543"/>
        <end position="566"/>
    </location>
</feature>
<dbReference type="GO" id="GO:0005737">
    <property type="term" value="C:cytoplasm"/>
    <property type="evidence" value="ECO:0007669"/>
    <property type="project" value="TreeGrafter"/>
</dbReference>
<feature type="domain" description="EF-hand" evidence="4">
    <location>
        <begin position="159"/>
        <end position="194"/>
    </location>
</feature>
<feature type="domain" description="EH" evidence="3">
    <location>
        <begin position="10"/>
        <end position="84"/>
    </location>
</feature>
<feature type="compositionally biased region" description="Polar residues" evidence="2">
    <location>
        <begin position="706"/>
        <end position="730"/>
    </location>
</feature>
<reference evidence="6" key="1">
    <citation type="submission" date="2011-02" db="EMBL/GenBank/DDBJ databases">
        <title>The Genome Sequence of Capsaspora owczarzaki ATCC 30864.</title>
        <authorList>
            <person name="Russ C."/>
            <person name="Cuomo C."/>
            <person name="Burger G."/>
            <person name="Gray M.W."/>
            <person name="Holland P.W.H."/>
            <person name="King N."/>
            <person name="Lang F.B.F."/>
            <person name="Roger A.J."/>
            <person name="Ruiz-Trillo I."/>
            <person name="Young S.K."/>
            <person name="Zeng Q."/>
            <person name="Gargeya S."/>
            <person name="Alvarado L."/>
            <person name="Berlin A."/>
            <person name="Chapman S.B."/>
            <person name="Chen Z."/>
            <person name="Freedman E."/>
            <person name="Gellesch M."/>
            <person name="Goldberg J."/>
            <person name="Griggs A."/>
            <person name="Gujja S."/>
            <person name="Heilman E."/>
            <person name="Heiman D."/>
            <person name="Howarth C."/>
            <person name="Mehta T."/>
            <person name="Neiman D."/>
            <person name="Pearson M."/>
            <person name="Roberts A."/>
            <person name="Saif S."/>
            <person name="Shea T."/>
            <person name="Shenoy N."/>
            <person name="Sisk P."/>
            <person name="Stolte C."/>
            <person name="Sykes S."/>
            <person name="White J."/>
            <person name="Yandava C."/>
            <person name="Haas B."/>
            <person name="Nusbaum C."/>
            <person name="Birren B."/>
        </authorList>
    </citation>
    <scope>NUCLEOTIDE SEQUENCE</scope>
    <source>
        <strain evidence="6">ATCC 30864</strain>
    </source>
</reference>
<feature type="compositionally biased region" description="Low complexity" evidence="2">
    <location>
        <begin position="220"/>
        <end position="239"/>
    </location>
</feature>
<dbReference type="PROSITE" id="PS50222">
    <property type="entry name" value="EF_HAND_2"/>
    <property type="match status" value="2"/>
</dbReference>
<dbReference type="GO" id="GO:0005886">
    <property type="term" value="C:plasma membrane"/>
    <property type="evidence" value="ECO:0007669"/>
    <property type="project" value="TreeGrafter"/>
</dbReference>
<dbReference type="GO" id="GO:0016197">
    <property type="term" value="P:endosomal transport"/>
    <property type="evidence" value="ECO:0007669"/>
    <property type="project" value="TreeGrafter"/>
</dbReference>
<keyword evidence="1" id="KW-0106">Calcium</keyword>
<dbReference type="SUPFAM" id="SSF57997">
    <property type="entry name" value="Tropomyosin"/>
    <property type="match status" value="1"/>
</dbReference>
<dbReference type="Proteomes" id="UP000008743">
    <property type="component" value="Unassembled WGS sequence"/>
</dbReference>
<dbReference type="CDD" id="cd00052">
    <property type="entry name" value="EH"/>
    <property type="match status" value="2"/>
</dbReference>
<feature type="compositionally biased region" description="Polar residues" evidence="2">
    <location>
        <begin position="657"/>
        <end position="669"/>
    </location>
</feature>
<feature type="domain" description="EH" evidence="3">
    <location>
        <begin position="127"/>
        <end position="217"/>
    </location>
</feature>
<dbReference type="SUPFAM" id="SSF47473">
    <property type="entry name" value="EF-hand"/>
    <property type="match status" value="2"/>
</dbReference>
<feature type="region of interest" description="Disordered" evidence="2">
    <location>
        <begin position="539"/>
        <end position="828"/>
    </location>
</feature>
<name>A0A0D2WTT5_CAPO3</name>
<dbReference type="Gene3D" id="1.10.238.10">
    <property type="entry name" value="EF-hand"/>
    <property type="match status" value="3"/>
</dbReference>
<evidence type="ECO:0000313" key="6">
    <source>
        <dbReference type="Proteomes" id="UP000008743"/>
    </source>
</evidence>
<dbReference type="EMBL" id="KE346370">
    <property type="protein sequence ID" value="KJE95975.1"/>
    <property type="molecule type" value="Genomic_DNA"/>
</dbReference>
<feature type="compositionally biased region" description="Low complexity" evidence="2">
    <location>
        <begin position="603"/>
        <end position="636"/>
    </location>
</feature>
<dbReference type="InterPro" id="IPR011992">
    <property type="entry name" value="EF-hand-dom_pair"/>
</dbReference>
<feature type="compositionally biased region" description="Low complexity" evidence="2">
    <location>
        <begin position="792"/>
        <end position="805"/>
    </location>
</feature>
<dbReference type="RefSeq" id="XP_004345102.1">
    <property type="nucleotide sequence ID" value="XM_004345052.2"/>
</dbReference>
<dbReference type="Pfam" id="PF12763">
    <property type="entry name" value="EH"/>
    <property type="match status" value="2"/>
</dbReference>
<dbReference type="InterPro" id="IPR018247">
    <property type="entry name" value="EF_Hand_1_Ca_BS"/>
</dbReference>
<protein>
    <recommendedName>
        <fullName evidence="7">Epidermal growth factor receptor substrate 15</fullName>
    </recommendedName>
</protein>
<dbReference type="GO" id="GO:0005509">
    <property type="term" value="F:calcium ion binding"/>
    <property type="evidence" value="ECO:0007669"/>
    <property type="project" value="InterPro"/>
</dbReference>
<evidence type="ECO:0000256" key="1">
    <source>
        <dbReference type="ARBA" id="ARBA00022837"/>
    </source>
</evidence>
<proteinExistence type="predicted"/>
<dbReference type="SMART" id="SM00027">
    <property type="entry name" value="EH"/>
    <property type="match status" value="3"/>
</dbReference>
<accession>A0A0D2WTT5</accession>
<dbReference type="eggNOG" id="KOG0998">
    <property type="taxonomic scope" value="Eukaryota"/>
</dbReference>
<feature type="compositionally biased region" description="Low complexity" evidence="2">
    <location>
        <begin position="93"/>
        <end position="116"/>
    </location>
</feature>
<evidence type="ECO:0000259" key="4">
    <source>
        <dbReference type="PROSITE" id="PS50222"/>
    </source>
</evidence>
<dbReference type="InterPro" id="IPR000261">
    <property type="entry name" value="EH_dom"/>
</dbReference>
<dbReference type="OMA" id="GHFLQTS"/>
<feature type="domain" description="EH" evidence="3">
    <location>
        <begin position="243"/>
        <end position="333"/>
    </location>
</feature>
<dbReference type="OrthoDB" id="524326at2759"/>
<keyword evidence="6" id="KW-1185">Reference proteome</keyword>
<dbReference type="AlphaFoldDB" id="A0A0D2WTT5"/>